<reference evidence="2" key="1">
    <citation type="journal article" date="2020" name="Fungal Divers.">
        <title>Resolving the Mortierellaceae phylogeny through synthesis of multi-gene phylogenetics and phylogenomics.</title>
        <authorList>
            <person name="Vandepol N."/>
            <person name="Liber J."/>
            <person name="Desiro A."/>
            <person name="Na H."/>
            <person name="Kennedy M."/>
            <person name="Barry K."/>
            <person name="Grigoriev I.V."/>
            <person name="Miller A.N."/>
            <person name="O'Donnell K."/>
            <person name="Stajich J.E."/>
            <person name="Bonito G."/>
        </authorList>
    </citation>
    <scope>NUCLEOTIDE SEQUENCE</scope>
    <source>
        <strain evidence="2">NRRL 2769</strain>
    </source>
</reference>
<keyword evidence="3" id="KW-1185">Reference proteome</keyword>
<gene>
    <name evidence="2" type="ORF">BGZ80_001543</name>
</gene>
<sequence>MQTATKVDSRPLSITKLESHLVTKVRICKHHVADDNGNKSSTSVSNPAICYNLAVNQKADYQPTFKCRRWLDEKKRIVPLGEEGSISDTENRLPPLRGDGARFETCIKEFEQVQKRFDGFYNSDNMLVKKHQRDAQKAHDAKFAVITYRLLHMVGGSIVQQERLRYPQPVDKDGHYPGIKGAVDPSGDGGGGSTDQSSPGPDRT</sequence>
<feature type="compositionally biased region" description="Low complexity" evidence="1">
    <location>
        <begin position="194"/>
        <end position="204"/>
    </location>
</feature>
<dbReference type="EMBL" id="JAAAID010001354">
    <property type="protein sequence ID" value="KAG0010370.1"/>
    <property type="molecule type" value="Genomic_DNA"/>
</dbReference>
<evidence type="ECO:0000256" key="1">
    <source>
        <dbReference type="SAM" id="MobiDB-lite"/>
    </source>
</evidence>
<dbReference type="Proteomes" id="UP000703661">
    <property type="component" value="Unassembled WGS sequence"/>
</dbReference>
<evidence type="ECO:0000313" key="2">
    <source>
        <dbReference type="EMBL" id="KAG0010370.1"/>
    </source>
</evidence>
<name>A0A9P6MRG8_9FUNG</name>
<organism evidence="2 3">
    <name type="scientific">Entomortierella chlamydospora</name>
    <dbReference type="NCBI Taxonomy" id="101097"/>
    <lineage>
        <taxon>Eukaryota</taxon>
        <taxon>Fungi</taxon>
        <taxon>Fungi incertae sedis</taxon>
        <taxon>Mucoromycota</taxon>
        <taxon>Mortierellomycotina</taxon>
        <taxon>Mortierellomycetes</taxon>
        <taxon>Mortierellales</taxon>
        <taxon>Mortierellaceae</taxon>
        <taxon>Entomortierella</taxon>
    </lineage>
</organism>
<evidence type="ECO:0000313" key="3">
    <source>
        <dbReference type="Proteomes" id="UP000703661"/>
    </source>
</evidence>
<protein>
    <submittedName>
        <fullName evidence="2">Uncharacterized protein</fullName>
    </submittedName>
</protein>
<dbReference type="AlphaFoldDB" id="A0A9P6MRG8"/>
<proteinExistence type="predicted"/>
<comment type="caution">
    <text evidence="2">The sequence shown here is derived from an EMBL/GenBank/DDBJ whole genome shotgun (WGS) entry which is preliminary data.</text>
</comment>
<feature type="region of interest" description="Disordered" evidence="1">
    <location>
        <begin position="168"/>
        <end position="204"/>
    </location>
</feature>
<accession>A0A9P6MRG8</accession>